<keyword evidence="4" id="KW-1185">Reference proteome</keyword>
<comment type="function">
    <text evidence="1">Aux/IAA proteins are short-lived transcriptional factors that function as repressors of early auxin response genes at low auxin concentrations.</text>
</comment>
<comment type="subcellular location">
    <subcellularLocation>
        <location evidence="1">Nucleus</location>
    </subcellularLocation>
</comment>
<feature type="domain" description="AUX/IAA" evidence="2">
    <location>
        <begin position="9"/>
        <end position="33"/>
    </location>
</feature>
<sequence>MFAKDKKCDEDDYILTYQDKEGEWLTAGDIPWHGVCEKSAAKGPFYSGVCRKSDAKGNDF</sequence>
<protein>
    <recommendedName>
        <fullName evidence="1">Auxin-responsive protein</fullName>
    </recommendedName>
</protein>
<reference evidence="3 4" key="1">
    <citation type="submission" date="2023-03" db="EMBL/GenBank/DDBJ databases">
        <title>WGS of Gossypium arboreum.</title>
        <authorList>
            <person name="Yu D."/>
        </authorList>
    </citation>
    <scope>NUCLEOTIDE SEQUENCE [LARGE SCALE GENOMIC DNA]</scope>
    <source>
        <tissue evidence="3">Leaf</tissue>
    </source>
</reference>
<dbReference type="Proteomes" id="UP001358586">
    <property type="component" value="Chromosome 3"/>
</dbReference>
<dbReference type="Pfam" id="PF02309">
    <property type="entry name" value="AUX_IAA"/>
    <property type="match status" value="1"/>
</dbReference>
<comment type="similarity">
    <text evidence="1">Belongs to the Aux/IAA family.</text>
</comment>
<dbReference type="EMBL" id="JARKNE010000003">
    <property type="protein sequence ID" value="KAK5837989.1"/>
    <property type="molecule type" value="Genomic_DNA"/>
</dbReference>
<organism evidence="3 4">
    <name type="scientific">Gossypium arboreum</name>
    <name type="common">Tree cotton</name>
    <name type="synonym">Gossypium nanking</name>
    <dbReference type="NCBI Taxonomy" id="29729"/>
    <lineage>
        <taxon>Eukaryota</taxon>
        <taxon>Viridiplantae</taxon>
        <taxon>Streptophyta</taxon>
        <taxon>Embryophyta</taxon>
        <taxon>Tracheophyta</taxon>
        <taxon>Spermatophyta</taxon>
        <taxon>Magnoliopsida</taxon>
        <taxon>eudicotyledons</taxon>
        <taxon>Gunneridae</taxon>
        <taxon>Pentapetalae</taxon>
        <taxon>rosids</taxon>
        <taxon>malvids</taxon>
        <taxon>Malvales</taxon>
        <taxon>Malvaceae</taxon>
        <taxon>Malvoideae</taxon>
        <taxon>Gossypium</taxon>
    </lineage>
</organism>
<keyword evidence="1" id="KW-0539">Nucleus</keyword>
<evidence type="ECO:0000256" key="1">
    <source>
        <dbReference type="RuleBase" id="RU004549"/>
    </source>
</evidence>
<evidence type="ECO:0000259" key="2">
    <source>
        <dbReference type="Pfam" id="PF02309"/>
    </source>
</evidence>
<evidence type="ECO:0000313" key="3">
    <source>
        <dbReference type="EMBL" id="KAK5837989.1"/>
    </source>
</evidence>
<keyword evidence="1" id="KW-0805">Transcription regulation</keyword>
<dbReference type="InterPro" id="IPR033389">
    <property type="entry name" value="AUX/IAA_dom"/>
</dbReference>
<proteinExistence type="inferred from homology"/>
<name>A0ABR0QFG6_GOSAR</name>
<comment type="subunit">
    <text evidence="1">Homodimers and heterodimers.</text>
</comment>
<comment type="caution">
    <text evidence="3">The sequence shown here is derived from an EMBL/GenBank/DDBJ whole genome shotgun (WGS) entry which is preliminary data.</text>
</comment>
<accession>A0ABR0QFG6</accession>
<keyword evidence="1" id="KW-0927">Auxin signaling pathway</keyword>
<evidence type="ECO:0000313" key="4">
    <source>
        <dbReference type="Proteomes" id="UP001358586"/>
    </source>
</evidence>
<keyword evidence="1" id="KW-0678">Repressor</keyword>
<dbReference type="Gene3D" id="3.10.20.90">
    <property type="entry name" value="Phosphatidylinositol 3-kinase Catalytic Subunit, Chain A, domain 1"/>
    <property type="match status" value="1"/>
</dbReference>
<gene>
    <name evidence="3" type="ORF">PVK06_006716</name>
</gene>
<keyword evidence="1" id="KW-0804">Transcription</keyword>